<dbReference type="Pfam" id="PF14361">
    <property type="entry name" value="RsbRD_N"/>
    <property type="match status" value="1"/>
</dbReference>
<dbReference type="Gene3D" id="1.10.10.2840">
    <property type="entry name" value="PucR C-terminal helix-turn-helix domain"/>
    <property type="match status" value="1"/>
</dbReference>
<dbReference type="AlphaFoldDB" id="A0A4R1I1X4"/>
<dbReference type="OrthoDB" id="3196285at2"/>
<evidence type="ECO:0000259" key="2">
    <source>
        <dbReference type="Pfam" id="PF13556"/>
    </source>
</evidence>
<organism evidence="5 6">
    <name type="scientific">Pseudonocardia endophytica</name>
    <dbReference type="NCBI Taxonomy" id="401976"/>
    <lineage>
        <taxon>Bacteria</taxon>
        <taxon>Bacillati</taxon>
        <taxon>Actinomycetota</taxon>
        <taxon>Actinomycetes</taxon>
        <taxon>Pseudonocardiales</taxon>
        <taxon>Pseudonocardiaceae</taxon>
        <taxon>Pseudonocardia</taxon>
    </lineage>
</organism>
<feature type="domain" description="RsbT co-antagonist protein RsbRD N-terminal" evidence="3">
    <location>
        <begin position="25"/>
        <end position="164"/>
    </location>
</feature>
<dbReference type="PANTHER" id="PTHR33744:SF1">
    <property type="entry name" value="DNA-BINDING TRANSCRIPTIONAL ACTIVATOR ADER"/>
    <property type="match status" value="1"/>
</dbReference>
<feature type="domain" description="PucR C-terminal helix-turn-helix" evidence="2">
    <location>
        <begin position="333"/>
        <end position="391"/>
    </location>
</feature>
<evidence type="ECO:0000256" key="1">
    <source>
        <dbReference type="ARBA" id="ARBA00006754"/>
    </source>
</evidence>
<gene>
    <name evidence="5" type="ORF">EV378_3457</name>
</gene>
<feature type="domain" description="CdaR GGDEF-like" evidence="4">
    <location>
        <begin position="175"/>
        <end position="284"/>
    </location>
</feature>
<protein>
    <submittedName>
        <fullName evidence="5">DNA-binding PucR family transcriptional regulator</fullName>
    </submittedName>
</protein>
<accession>A0A4R1I1X4</accession>
<evidence type="ECO:0000313" key="6">
    <source>
        <dbReference type="Proteomes" id="UP000295560"/>
    </source>
</evidence>
<dbReference type="Proteomes" id="UP000295560">
    <property type="component" value="Unassembled WGS sequence"/>
</dbReference>
<dbReference type="InterPro" id="IPR025736">
    <property type="entry name" value="PucR_C-HTH_dom"/>
</dbReference>
<dbReference type="RefSeq" id="WP_132426573.1">
    <property type="nucleotide sequence ID" value="NZ_SMFZ01000001.1"/>
</dbReference>
<proteinExistence type="inferred from homology"/>
<dbReference type="InterPro" id="IPR025751">
    <property type="entry name" value="RsbRD_N_dom"/>
</dbReference>
<evidence type="ECO:0000259" key="3">
    <source>
        <dbReference type="Pfam" id="PF14361"/>
    </source>
</evidence>
<evidence type="ECO:0000313" key="5">
    <source>
        <dbReference type="EMBL" id="TCK27585.1"/>
    </source>
</evidence>
<comment type="similarity">
    <text evidence="1">Belongs to the CdaR family.</text>
</comment>
<name>A0A4R1I1X4_PSEEN</name>
<dbReference type="Pfam" id="PF17853">
    <property type="entry name" value="GGDEF_2"/>
    <property type="match status" value="1"/>
</dbReference>
<evidence type="ECO:0000259" key="4">
    <source>
        <dbReference type="Pfam" id="PF17853"/>
    </source>
</evidence>
<dbReference type="Pfam" id="PF13556">
    <property type="entry name" value="HTH_30"/>
    <property type="match status" value="1"/>
</dbReference>
<reference evidence="5 6" key="1">
    <citation type="submission" date="2019-03" db="EMBL/GenBank/DDBJ databases">
        <title>Sequencing the genomes of 1000 actinobacteria strains.</title>
        <authorList>
            <person name="Klenk H.-P."/>
        </authorList>
    </citation>
    <scope>NUCLEOTIDE SEQUENCE [LARGE SCALE GENOMIC DNA]</scope>
    <source>
        <strain evidence="5 6">DSM 44969</strain>
    </source>
</reference>
<sequence>MAESTPIRHREATELLVAAVQERMPALLDAVVTRIRAEIPLYQRDDIVTVDELRASVAHNVEFIVAGLVGGTGQPDLNPPRTTGRARAAQGAPLVEMLTAYRVGFAETWTRMIATARTVADIPDDALVDLAGTVFGLQNAYCDAATDAYRDEAHHLARTRERERAVLVEAVLAGTSAQGTLWEVAQALRLPLDGAFLVVVARAELGHDPMPRIEPALAVLDVSSVWRLETEYFLGLVSLGKRSRATSVLGSLGTHATGLVGVSPVFAELRQAGWALRLARLALDSHPGTIGVEQFRDRPLNVLLAAAPHAALDTAREVLSNLLTLPADDRETLLRTFDVWVDCGGSAPEAGAALYCHPNTVRYRLRRIETSTGRSLSAPADVAELVASIRAWNQLPHSNA</sequence>
<dbReference type="InterPro" id="IPR042070">
    <property type="entry name" value="PucR_C-HTH_sf"/>
</dbReference>
<dbReference type="InterPro" id="IPR051448">
    <property type="entry name" value="CdaR-like_regulators"/>
</dbReference>
<dbReference type="PANTHER" id="PTHR33744">
    <property type="entry name" value="CARBOHYDRATE DIACID REGULATOR"/>
    <property type="match status" value="1"/>
</dbReference>
<keyword evidence="5" id="KW-0238">DNA-binding</keyword>
<comment type="caution">
    <text evidence="5">The sequence shown here is derived from an EMBL/GenBank/DDBJ whole genome shotgun (WGS) entry which is preliminary data.</text>
</comment>
<dbReference type="EMBL" id="SMFZ01000001">
    <property type="protein sequence ID" value="TCK27585.1"/>
    <property type="molecule type" value="Genomic_DNA"/>
</dbReference>
<dbReference type="GO" id="GO:0003677">
    <property type="term" value="F:DNA binding"/>
    <property type="evidence" value="ECO:0007669"/>
    <property type="project" value="UniProtKB-KW"/>
</dbReference>
<keyword evidence="6" id="KW-1185">Reference proteome</keyword>
<dbReference type="InterPro" id="IPR041522">
    <property type="entry name" value="CdaR_GGDEF"/>
</dbReference>